<protein>
    <submittedName>
        <fullName evidence="2">Uncharacterized protein</fullName>
    </submittedName>
</protein>
<gene>
    <name evidence="2" type="ORF">HYPSUDRAFT_471732</name>
</gene>
<dbReference type="EMBL" id="KN817536">
    <property type="protein sequence ID" value="KJA24488.1"/>
    <property type="molecule type" value="Genomic_DNA"/>
</dbReference>
<feature type="transmembrane region" description="Helical" evidence="1">
    <location>
        <begin position="50"/>
        <end position="70"/>
    </location>
</feature>
<name>A0A0D2ML24_HYPSF</name>
<dbReference type="Proteomes" id="UP000054270">
    <property type="component" value="Unassembled WGS sequence"/>
</dbReference>
<accession>A0A0D2ML24</accession>
<keyword evidence="1" id="KW-1133">Transmembrane helix</keyword>
<evidence type="ECO:0000313" key="2">
    <source>
        <dbReference type="EMBL" id="KJA24488.1"/>
    </source>
</evidence>
<evidence type="ECO:0000256" key="1">
    <source>
        <dbReference type="SAM" id="Phobius"/>
    </source>
</evidence>
<sequence length="87" mass="9510">MLICSHLHLVPSLTSAICITRREPQLGHCRPLLTSSTHLFKIILGKIMKLLPSAIVTIYVTCPIAALYTINPIGPFKPTLSTMNLNG</sequence>
<keyword evidence="1" id="KW-0812">Transmembrane</keyword>
<proteinExistence type="predicted"/>
<keyword evidence="3" id="KW-1185">Reference proteome</keyword>
<evidence type="ECO:0000313" key="3">
    <source>
        <dbReference type="Proteomes" id="UP000054270"/>
    </source>
</evidence>
<reference evidence="3" key="1">
    <citation type="submission" date="2014-04" db="EMBL/GenBank/DDBJ databases">
        <title>Evolutionary Origins and Diversification of the Mycorrhizal Mutualists.</title>
        <authorList>
            <consortium name="DOE Joint Genome Institute"/>
            <consortium name="Mycorrhizal Genomics Consortium"/>
            <person name="Kohler A."/>
            <person name="Kuo A."/>
            <person name="Nagy L.G."/>
            <person name="Floudas D."/>
            <person name="Copeland A."/>
            <person name="Barry K.W."/>
            <person name="Cichocki N."/>
            <person name="Veneault-Fourrey C."/>
            <person name="LaButti K."/>
            <person name="Lindquist E.A."/>
            <person name="Lipzen A."/>
            <person name="Lundell T."/>
            <person name="Morin E."/>
            <person name="Murat C."/>
            <person name="Riley R."/>
            <person name="Ohm R."/>
            <person name="Sun H."/>
            <person name="Tunlid A."/>
            <person name="Henrissat B."/>
            <person name="Grigoriev I.V."/>
            <person name="Hibbett D.S."/>
            <person name="Martin F."/>
        </authorList>
    </citation>
    <scope>NUCLEOTIDE SEQUENCE [LARGE SCALE GENOMIC DNA]</scope>
    <source>
        <strain evidence="3">FD-334 SS-4</strain>
    </source>
</reference>
<dbReference type="AlphaFoldDB" id="A0A0D2ML24"/>
<keyword evidence="1" id="KW-0472">Membrane</keyword>
<organism evidence="2 3">
    <name type="scientific">Hypholoma sublateritium (strain FD-334 SS-4)</name>
    <dbReference type="NCBI Taxonomy" id="945553"/>
    <lineage>
        <taxon>Eukaryota</taxon>
        <taxon>Fungi</taxon>
        <taxon>Dikarya</taxon>
        <taxon>Basidiomycota</taxon>
        <taxon>Agaricomycotina</taxon>
        <taxon>Agaricomycetes</taxon>
        <taxon>Agaricomycetidae</taxon>
        <taxon>Agaricales</taxon>
        <taxon>Agaricineae</taxon>
        <taxon>Strophariaceae</taxon>
        <taxon>Hypholoma</taxon>
    </lineage>
</organism>